<feature type="signal peptide" evidence="1">
    <location>
        <begin position="1"/>
        <end position="24"/>
    </location>
</feature>
<dbReference type="OrthoDB" id="2989458at2"/>
<dbReference type="Proteomes" id="UP000245812">
    <property type="component" value="Unassembled WGS sequence"/>
</dbReference>
<dbReference type="InterPro" id="IPR046732">
    <property type="entry name" value="DUF6624"/>
</dbReference>
<dbReference type="RefSeq" id="WP_109722165.1">
    <property type="nucleotide sequence ID" value="NZ_MSZV01000002.1"/>
</dbReference>
<evidence type="ECO:0000256" key="1">
    <source>
        <dbReference type="SAM" id="SignalP"/>
    </source>
</evidence>
<name>A0A316IYJ8_9GAMM</name>
<dbReference type="AlphaFoldDB" id="A0A316IYJ8"/>
<keyword evidence="3" id="KW-1185">Reference proteome</keyword>
<organism evidence="2 3">
    <name type="scientific">Fulvimonas soli</name>
    <dbReference type="NCBI Taxonomy" id="155197"/>
    <lineage>
        <taxon>Bacteria</taxon>
        <taxon>Pseudomonadati</taxon>
        <taxon>Pseudomonadota</taxon>
        <taxon>Gammaproteobacteria</taxon>
        <taxon>Lysobacterales</taxon>
        <taxon>Rhodanobacteraceae</taxon>
        <taxon>Fulvimonas</taxon>
    </lineage>
</organism>
<feature type="chain" id="PRO_5016400764" evidence="1">
    <location>
        <begin position="25"/>
        <end position="390"/>
    </location>
</feature>
<evidence type="ECO:0000313" key="2">
    <source>
        <dbReference type="EMBL" id="PWK92315.1"/>
    </source>
</evidence>
<sequence length="390" mass="41997">MKHRVCAALLLLAFAAPAPLPAGAAPVGASRAAAPQPAFRDALLRLAREAHDPLTADEPARFKALLARYGWPTVPAAGRDGVDAAGEPALRSTADDRFQGALEEAMAGRIGIDVDVRAFARLNDRIEVAHGRPPQFGALLALKHGKVGTEPPVVDAQVNPFRDAIGLPPLAEELARVQRKVDAGLAWRKAWPTLRLSTPFHPVRLPALADELHAMAAADQQARNALIQAGGKEDSPACRHVLDVDAHDLPRRRAILDRHGFPDAALVGRAGVKAFWLLVQHAVNDKPLMYRAVRLGRPLMLRGDLPRGEYALLVDRTRLMRGRKQLYGSQLAGEPGRMTVQPLEDPAHVDPRRAAMGLLPLADYLRITNGYYANKNASSGPAPASSSPHS</sequence>
<protein>
    <submittedName>
        <fullName evidence="2">Uncharacterized protein</fullName>
    </submittedName>
</protein>
<accession>A0A316IYJ8</accession>
<proteinExistence type="predicted"/>
<dbReference type="EMBL" id="QGHC01000002">
    <property type="protein sequence ID" value="PWK92315.1"/>
    <property type="molecule type" value="Genomic_DNA"/>
</dbReference>
<reference evidence="2 3" key="1">
    <citation type="submission" date="2018-05" db="EMBL/GenBank/DDBJ databases">
        <title>Genomic Encyclopedia of Type Strains, Phase IV (KMG-IV): sequencing the most valuable type-strain genomes for metagenomic binning, comparative biology and taxonomic classification.</title>
        <authorList>
            <person name="Goeker M."/>
        </authorList>
    </citation>
    <scope>NUCLEOTIDE SEQUENCE [LARGE SCALE GENOMIC DNA]</scope>
    <source>
        <strain evidence="2 3">DSM 14263</strain>
    </source>
</reference>
<evidence type="ECO:0000313" key="3">
    <source>
        <dbReference type="Proteomes" id="UP000245812"/>
    </source>
</evidence>
<comment type="caution">
    <text evidence="2">The sequence shown here is derived from an EMBL/GenBank/DDBJ whole genome shotgun (WGS) entry which is preliminary data.</text>
</comment>
<dbReference type="Pfam" id="PF20329">
    <property type="entry name" value="DUF6624"/>
    <property type="match status" value="2"/>
</dbReference>
<keyword evidence="1" id="KW-0732">Signal</keyword>
<gene>
    <name evidence="2" type="ORF">C7456_10248</name>
</gene>